<dbReference type="Proteomes" id="UP000613177">
    <property type="component" value="Unassembled WGS sequence"/>
</dbReference>
<dbReference type="AlphaFoldDB" id="A0A8H7VUU3"/>
<protein>
    <submittedName>
        <fullName evidence="1">Uncharacterized protein</fullName>
    </submittedName>
</protein>
<sequence length="190" mass="21639">GDKGKNPVINQYINYGNVGNQGPSEIGKSSILPTSNAGKRIRVDFVLVANDQEVGCGKIKPPDTTFQLLEEDRARTAETLKRQLHVRIMKCKDTKEFKTFGMVFNGFDIELYIMVFDPENTNPYNFYVIEILKLPSSPQLYTNVEKIIENILRFKASIVSSLTKEADILKPYIYHNCTHLFKPTIAFKND</sequence>
<proteinExistence type="predicted"/>
<keyword evidence="2" id="KW-1185">Reference proteome</keyword>
<feature type="non-terminal residue" evidence="1">
    <location>
        <position position="1"/>
    </location>
</feature>
<name>A0A8H7VUU3_9FUNG</name>
<organism evidence="1 2">
    <name type="scientific">Thamnidium elegans</name>
    <dbReference type="NCBI Taxonomy" id="101142"/>
    <lineage>
        <taxon>Eukaryota</taxon>
        <taxon>Fungi</taxon>
        <taxon>Fungi incertae sedis</taxon>
        <taxon>Mucoromycota</taxon>
        <taxon>Mucoromycotina</taxon>
        <taxon>Mucoromycetes</taxon>
        <taxon>Mucorales</taxon>
        <taxon>Mucorineae</taxon>
        <taxon>Mucoraceae</taxon>
        <taxon>Thamnidium</taxon>
    </lineage>
</organism>
<accession>A0A8H7VUU3</accession>
<reference evidence="1" key="1">
    <citation type="submission" date="2021-01" db="EMBL/GenBank/DDBJ databases">
        <title>Metabolic potential, ecology and presence of endohyphal bacteria is reflected in genomic diversity of Mucoromycotina.</title>
        <authorList>
            <person name="Muszewska A."/>
            <person name="Okrasinska A."/>
            <person name="Steczkiewicz K."/>
            <person name="Drgas O."/>
            <person name="Orlowska M."/>
            <person name="Perlinska-Lenart U."/>
            <person name="Aleksandrzak-Piekarczyk T."/>
            <person name="Szatraj K."/>
            <person name="Zielenkiewicz U."/>
            <person name="Pilsyk S."/>
            <person name="Malc E."/>
            <person name="Mieczkowski P."/>
            <person name="Kruszewska J.S."/>
            <person name="Biernat P."/>
            <person name="Pawlowska J."/>
        </authorList>
    </citation>
    <scope>NUCLEOTIDE SEQUENCE</scope>
    <source>
        <strain evidence="1">WA0000018081</strain>
    </source>
</reference>
<dbReference type="EMBL" id="JAEPRE010000034">
    <property type="protein sequence ID" value="KAG2235341.1"/>
    <property type="molecule type" value="Genomic_DNA"/>
</dbReference>
<gene>
    <name evidence="1" type="ORF">INT48_004960</name>
</gene>
<comment type="caution">
    <text evidence="1">The sequence shown here is derived from an EMBL/GenBank/DDBJ whole genome shotgun (WGS) entry which is preliminary data.</text>
</comment>
<evidence type="ECO:0000313" key="1">
    <source>
        <dbReference type="EMBL" id="KAG2235341.1"/>
    </source>
</evidence>
<evidence type="ECO:0000313" key="2">
    <source>
        <dbReference type="Proteomes" id="UP000613177"/>
    </source>
</evidence>